<feature type="compositionally biased region" description="Pro residues" evidence="1">
    <location>
        <begin position="185"/>
        <end position="196"/>
    </location>
</feature>
<feature type="region of interest" description="Disordered" evidence="1">
    <location>
        <begin position="76"/>
        <end position="197"/>
    </location>
</feature>
<evidence type="ECO:0000256" key="1">
    <source>
        <dbReference type="SAM" id="MobiDB-lite"/>
    </source>
</evidence>
<sequence>MPGLPSVSRPGEALHDRKYAFFPKHQGLASERSAAAADPKDIWKHRAIGTAAALGILVAGAVLCCLVILLRRKRKRNLRAAQRSGADASSRLSCRDNWPPTPAPGRPGPNASGCPSPPENRPGRPREGDPPRAGSRPPRPPPPQPSRPPSTAPAPGHQQPTAAAQMQPWAKQQLPPAVPGAVQPPAKPPPRPPRPPACASLLLHWNQLEPVETWGDLGPVVEAANDYIIINIYKLPCCGRRETNFFPLFLAKVNSKADSATCVTFACF</sequence>
<keyword evidence="2" id="KW-0812">Transmembrane</keyword>
<proteinExistence type="predicted"/>
<keyword evidence="2" id="KW-0472">Membrane</keyword>
<dbReference type="RefSeq" id="XP_067148835.1">
    <property type="nucleotide sequence ID" value="XM_067292734.1"/>
</dbReference>
<feature type="compositionally biased region" description="Basic and acidic residues" evidence="1">
    <location>
        <begin position="121"/>
        <end position="130"/>
    </location>
</feature>
<evidence type="ECO:0000313" key="4">
    <source>
        <dbReference type="RefSeq" id="XP_067148835.1"/>
    </source>
</evidence>
<protein>
    <submittedName>
        <fullName evidence="4">Uncharacterized protein</fullName>
    </submittedName>
</protein>
<keyword evidence="2" id="KW-1133">Transmembrane helix</keyword>
<dbReference type="GeneID" id="136991543"/>
<feature type="transmembrane region" description="Helical" evidence="2">
    <location>
        <begin position="47"/>
        <end position="70"/>
    </location>
</feature>
<organism evidence="3 4">
    <name type="scientific">Apteryx mantelli</name>
    <name type="common">North Island brown kiwi</name>
    <dbReference type="NCBI Taxonomy" id="2696672"/>
    <lineage>
        <taxon>Eukaryota</taxon>
        <taxon>Metazoa</taxon>
        <taxon>Chordata</taxon>
        <taxon>Craniata</taxon>
        <taxon>Vertebrata</taxon>
        <taxon>Euteleostomi</taxon>
        <taxon>Archelosauria</taxon>
        <taxon>Archosauria</taxon>
        <taxon>Dinosauria</taxon>
        <taxon>Saurischia</taxon>
        <taxon>Theropoda</taxon>
        <taxon>Coelurosauria</taxon>
        <taxon>Aves</taxon>
        <taxon>Palaeognathae</taxon>
        <taxon>Apterygiformes</taxon>
        <taxon>Apterygidae</taxon>
        <taxon>Apteryx</taxon>
    </lineage>
</organism>
<reference evidence="4" key="1">
    <citation type="submission" date="2025-08" db="UniProtKB">
        <authorList>
            <consortium name="RefSeq"/>
        </authorList>
    </citation>
    <scope>IDENTIFICATION</scope>
    <source>
        <tissue evidence="4">Blood</tissue>
    </source>
</reference>
<accession>A0ABM4E812</accession>
<evidence type="ECO:0000313" key="3">
    <source>
        <dbReference type="Proteomes" id="UP001652627"/>
    </source>
</evidence>
<evidence type="ECO:0000256" key="2">
    <source>
        <dbReference type="SAM" id="Phobius"/>
    </source>
</evidence>
<dbReference type="Proteomes" id="UP001652627">
    <property type="component" value="Chromosome 3"/>
</dbReference>
<feature type="compositionally biased region" description="Pro residues" evidence="1">
    <location>
        <begin position="137"/>
        <end position="152"/>
    </location>
</feature>
<name>A0ABM4E812_9AVES</name>
<gene>
    <name evidence="4" type="primary">LOC136991543</name>
</gene>
<keyword evidence="3" id="KW-1185">Reference proteome</keyword>